<keyword evidence="3" id="KW-1185">Reference proteome</keyword>
<protein>
    <recommendedName>
        <fullName evidence="4">Transmembrane protein</fullName>
    </recommendedName>
</protein>
<keyword evidence="1" id="KW-0812">Transmembrane</keyword>
<evidence type="ECO:0000256" key="1">
    <source>
        <dbReference type="SAM" id="Phobius"/>
    </source>
</evidence>
<feature type="transmembrane region" description="Helical" evidence="1">
    <location>
        <begin position="45"/>
        <end position="65"/>
    </location>
</feature>
<proteinExistence type="predicted"/>
<keyword evidence="1" id="KW-0472">Membrane</keyword>
<feature type="transmembrane region" description="Helical" evidence="1">
    <location>
        <begin position="109"/>
        <end position="129"/>
    </location>
</feature>
<name>G0QZM3_ICHMU</name>
<accession>G0QZM3</accession>
<evidence type="ECO:0000313" key="3">
    <source>
        <dbReference type="Proteomes" id="UP000008983"/>
    </source>
</evidence>
<gene>
    <name evidence="2" type="ORF">IMG5_158200</name>
</gene>
<organism evidence="2 3">
    <name type="scientific">Ichthyophthirius multifiliis</name>
    <name type="common">White spot disease agent</name>
    <name type="synonym">Ich</name>
    <dbReference type="NCBI Taxonomy" id="5932"/>
    <lineage>
        <taxon>Eukaryota</taxon>
        <taxon>Sar</taxon>
        <taxon>Alveolata</taxon>
        <taxon>Ciliophora</taxon>
        <taxon>Intramacronucleata</taxon>
        <taxon>Oligohymenophorea</taxon>
        <taxon>Hymenostomatida</taxon>
        <taxon>Ophryoglenina</taxon>
        <taxon>Ichthyophthirius</taxon>
    </lineage>
</organism>
<evidence type="ECO:0000313" key="2">
    <source>
        <dbReference type="EMBL" id="EGR29334.1"/>
    </source>
</evidence>
<feature type="transmembrane region" description="Helical" evidence="1">
    <location>
        <begin position="12"/>
        <end position="39"/>
    </location>
</feature>
<dbReference type="EMBL" id="GL984160">
    <property type="protein sequence ID" value="EGR29334.1"/>
    <property type="molecule type" value="Genomic_DNA"/>
</dbReference>
<dbReference type="AlphaFoldDB" id="G0QZM3"/>
<sequence length="163" mass="20497">MDHNIHFIIQYLNYLAFINIKGLFMFVVHLFSYLFMFISTLKSDYFRFMEFVFIIRFITYVFIIIKGLHISYLDKLYYYNNNQWFNMVPCNIISQIISNNQYHFINKHYINYLFILFLKKLLYLLYFLLCPVQYCPQQQEYYYQYINYYYYYIQASVRTVYYV</sequence>
<dbReference type="GeneID" id="14905434"/>
<dbReference type="Proteomes" id="UP000008983">
    <property type="component" value="Unassembled WGS sequence"/>
</dbReference>
<reference evidence="2 3" key="1">
    <citation type="submission" date="2011-07" db="EMBL/GenBank/DDBJ databases">
        <authorList>
            <person name="Coyne R."/>
            <person name="Brami D."/>
            <person name="Johnson J."/>
            <person name="Hostetler J."/>
            <person name="Hannick L."/>
            <person name="Clark T."/>
            <person name="Cassidy-Hanley D."/>
            <person name="Inman J."/>
        </authorList>
    </citation>
    <scope>NUCLEOTIDE SEQUENCE [LARGE SCALE GENOMIC DNA]</scope>
    <source>
        <strain evidence="2 3">G5</strain>
    </source>
</reference>
<keyword evidence="1" id="KW-1133">Transmembrane helix</keyword>
<dbReference type="InParanoid" id="G0QZM3"/>
<dbReference type="RefSeq" id="XP_004030570.1">
    <property type="nucleotide sequence ID" value="XM_004030522.1"/>
</dbReference>
<evidence type="ECO:0008006" key="4">
    <source>
        <dbReference type="Google" id="ProtNLM"/>
    </source>
</evidence>